<dbReference type="GO" id="GO:0003677">
    <property type="term" value="F:DNA binding"/>
    <property type="evidence" value="ECO:0007669"/>
    <property type="project" value="UniProtKB-KW"/>
</dbReference>
<keyword evidence="2" id="KW-0238">DNA-binding</keyword>
<dbReference type="SUPFAM" id="SSF46785">
    <property type="entry name" value="Winged helix' DNA-binding domain"/>
    <property type="match status" value="1"/>
</dbReference>
<dbReference type="EMBL" id="JACHHB010000010">
    <property type="protein sequence ID" value="MBB5174192.1"/>
    <property type="molecule type" value="Genomic_DNA"/>
</dbReference>
<dbReference type="AlphaFoldDB" id="A0A840QRT7"/>
<dbReference type="SMART" id="SM00419">
    <property type="entry name" value="HTH_CRP"/>
    <property type="match status" value="1"/>
</dbReference>
<dbReference type="GO" id="GO:0005829">
    <property type="term" value="C:cytosol"/>
    <property type="evidence" value="ECO:0007669"/>
    <property type="project" value="TreeGrafter"/>
</dbReference>
<dbReference type="GO" id="GO:0003700">
    <property type="term" value="F:DNA-binding transcription factor activity"/>
    <property type="evidence" value="ECO:0007669"/>
    <property type="project" value="InterPro"/>
</dbReference>
<dbReference type="Pfam" id="PF13545">
    <property type="entry name" value="HTH_Crp_2"/>
    <property type="match status" value="1"/>
</dbReference>
<feature type="domain" description="HTH crp-type" evidence="6">
    <location>
        <begin position="155"/>
        <end position="229"/>
    </location>
</feature>
<dbReference type="InterPro" id="IPR014710">
    <property type="entry name" value="RmlC-like_jellyroll"/>
</dbReference>
<dbReference type="Gene3D" id="2.60.120.10">
    <property type="entry name" value="Jelly Rolls"/>
    <property type="match status" value="1"/>
</dbReference>
<evidence type="ECO:0000259" key="6">
    <source>
        <dbReference type="PROSITE" id="PS51063"/>
    </source>
</evidence>
<dbReference type="SMART" id="SM00100">
    <property type="entry name" value="cNMP"/>
    <property type="match status" value="1"/>
</dbReference>
<dbReference type="InterPro" id="IPR018335">
    <property type="entry name" value="Tscrpt_reg_HTH_Crp-type_CS"/>
</dbReference>
<keyword evidence="3" id="KW-0010">Activator</keyword>
<keyword evidence="1" id="KW-0805">Transcription regulation</keyword>
<dbReference type="InterPro" id="IPR036390">
    <property type="entry name" value="WH_DNA-bd_sf"/>
</dbReference>
<evidence type="ECO:0000256" key="1">
    <source>
        <dbReference type="ARBA" id="ARBA00023015"/>
    </source>
</evidence>
<dbReference type="InterPro" id="IPR018490">
    <property type="entry name" value="cNMP-bd_dom_sf"/>
</dbReference>
<feature type="domain" description="Cyclic nucleotide-binding" evidence="5">
    <location>
        <begin position="20"/>
        <end position="141"/>
    </location>
</feature>
<evidence type="ECO:0000256" key="3">
    <source>
        <dbReference type="ARBA" id="ARBA00023159"/>
    </source>
</evidence>
<comment type="caution">
    <text evidence="7">The sequence shown here is derived from an EMBL/GenBank/DDBJ whole genome shotgun (WGS) entry which is preliminary data.</text>
</comment>
<organism evidence="7 8">
    <name type="scientific">Texcoconibacillus texcoconensis</name>
    <dbReference type="NCBI Taxonomy" id="1095777"/>
    <lineage>
        <taxon>Bacteria</taxon>
        <taxon>Bacillati</taxon>
        <taxon>Bacillota</taxon>
        <taxon>Bacilli</taxon>
        <taxon>Bacillales</taxon>
        <taxon>Bacillaceae</taxon>
        <taxon>Texcoconibacillus</taxon>
    </lineage>
</organism>
<proteinExistence type="predicted"/>
<dbReference type="PROSITE" id="PS00042">
    <property type="entry name" value="HTH_CRP_1"/>
    <property type="match status" value="1"/>
</dbReference>
<evidence type="ECO:0000313" key="7">
    <source>
        <dbReference type="EMBL" id="MBB5174192.1"/>
    </source>
</evidence>
<name>A0A840QRT7_9BACI</name>
<dbReference type="InterPro" id="IPR036388">
    <property type="entry name" value="WH-like_DNA-bd_sf"/>
</dbReference>
<dbReference type="Proteomes" id="UP000551878">
    <property type="component" value="Unassembled WGS sequence"/>
</dbReference>
<dbReference type="PROSITE" id="PS51063">
    <property type="entry name" value="HTH_CRP_2"/>
    <property type="match status" value="1"/>
</dbReference>
<dbReference type="CDD" id="cd00092">
    <property type="entry name" value="HTH_CRP"/>
    <property type="match status" value="1"/>
</dbReference>
<gene>
    <name evidence="7" type="ORF">HNQ41_002386</name>
</gene>
<dbReference type="InterPro" id="IPR000595">
    <property type="entry name" value="cNMP-bd_dom"/>
</dbReference>
<dbReference type="PROSITE" id="PS50042">
    <property type="entry name" value="CNMP_BINDING_3"/>
    <property type="match status" value="1"/>
</dbReference>
<dbReference type="PRINTS" id="PR00034">
    <property type="entry name" value="HTHCRP"/>
</dbReference>
<dbReference type="PANTHER" id="PTHR24567">
    <property type="entry name" value="CRP FAMILY TRANSCRIPTIONAL REGULATORY PROTEIN"/>
    <property type="match status" value="1"/>
</dbReference>
<evidence type="ECO:0000256" key="2">
    <source>
        <dbReference type="ARBA" id="ARBA00023125"/>
    </source>
</evidence>
<protein>
    <submittedName>
        <fullName evidence="7">CRP/FNR family transcriptional regulator</fullName>
    </submittedName>
</protein>
<keyword evidence="8" id="KW-1185">Reference proteome</keyword>
<evidence type="ECO:0000256" key="4">
    <source>
        <dbReference type="ARBA" id="ARBA00023163"/>
    </source>
</evidence>
<dbReference type="Gene3D" id="1.10.10.10">
    <property type="entry name" value="Winged helix-like DNA-binding domain superfamily/Winged helix DNA-binding domain"/>
    <property type="match status" value="1"/>
</dbReference>
<dbReference type="InterPro" id="IPR012318">
    <property type="entry name" value="HTH_CRP"/>
</dbReference>
<reference evidence="7 8" key="1">
    <citation type="submission" date="2020-08" db="EMBL/GenBank/DDBJ databases">
        <title>Genomic Encyclopedia of Type Strains, Phase IV (KMG-IV): sequencing the most valuable type-strain genomes for metagenomic binning, comparative biology and taxonomic classification.</title>
        <authorList>
            <person name="Goeker M."/>
        </authorList>
    </citation>
    <scope>NUCLEOTIDE SEQUENCE [LARGE SCALE GENOMIC DNA]</scope>
    <source>
        <strain evidence="7 8">DSM 24696</strain>
    </source>
</reference>
<sequence length="236" mass="26769">MKKTCCQHQFVTPCTKKVPIFHSLSEEEMQKIADMAKHESFQKGSPVVQEGDSSQTLFIVNKGRVKVSKTTVDGKEQILHLLTCGEFFGELNLFNGSPSQSISVYALESTEICLLRKQDIDQVMEENPNIAFKLLETVTNRLAHTENLVQNLATKDPEVRLVHMILEFSEKFGTETEKGIEIDLTLSREEIANYIGVTRETISRKLSKFEDLNFITAIGNKQLIVKDIDLLEEYVI</sequence>
<dbReference type="Pfam" id="PF00027">
    <property type="entry name" value="cNMP_binding"/>
    <property type="match status" value="1"/>
</dbReference>
<evidence type="ECO:0000259" key="5">
    <source>
        <dbReference type="PROSITE" id="PS50042"/>
    </source>
</evidence>
<dbReference type="RefSeq" id="WP_184664620.1">
    <property type="nucleotide sequence ID" value="NZ_JACHHB010000010.1"/>
</dbReference>
<evidence type="ECO:0000313" key="8">
    <source>
        <dbReference type="Proteomes" id="UP000551878"/>
    </source>
</evidence>
<dbReference type="CDD" id="cd00038">
    <property type="entry name" value="CAP_ED"/>
    <property type="match status" value="1"/>
</dbReference>
<dbReference type="InterPro" id="IPR050397">
    <property type="entry name" value="Env_Response_Regulators"/>
</dbReference>
<keyword evidence="4" id="KW-0804">Transcription</keyword>
<accession>A0A840QRT7</accession>
<dbReference type="PANTHER" id="PTHR24567:SF28">
    <property type="entry name" value="LISTERIOLYSIN REGULATORY PROTEIN"/>
    <property type="match status" value="1"/>
</dbReference>
<dbReference type="SUPFAM" id="SSF51206">
    <property type="entry name" value="cAMP-binding domain-like"/>
    <property type="match status" value="1"/>
</dbReference>